<dbReference type="EMBL" id="SPHZ02000004">
    <property type="protein sequence ID" value="KAF0922484.1"/>
    <property type="molecule type" value="Genomic_DNA"/>
</dbReference>
<dbReference type="PANTHER" id="PTHR13871:SF96">
    <property type="entry name" value="THIOREDOXIN DOMAIN-CONTAINING PROTEIN"/>
    <property type="match status" value="1"/>
</dbReference>
<evidence type="ECO:0000313" key="8">
    <source>
        <dbReference type="EMBL" id="KAF0922484.1"/>
    </source>
</evidence>
<dbReference type="Proteomes" id="UP000479710">
    <property type="component" value="Unassembled WGS sequence"/>
</dbReference>
<evidence type="ECO:0000256" key="6">
    <source>
        <dbReference type="ARBA" id="ARBA00047804"/>
    </source>
</evidence>
<gene>
    <name evidence="8" type="ORF">E2562_037268</name>
</gene>
<evidence type="ECO:0000256" key="3">
    <source>
        <dbReference type="ARBA" id="ARBA00023002"/>
    </source>
</evidence>
<dbReference type="Pfam" id="PF13905">
    <property type="entry name" value="Thioredoxin_8"/>
    <property type="match status" value="1"/>
</dbReference>
<comment type="catalytic activity">
    <reaction evidence="5">
        <text>[protein]-dithiol + NAD(+) = [protein]-disulfide + NADH + H(+)</text>
        <dbReference type="Rhea" id="RHEA:18749"/>
        <dbReference type="Rhea" id="RHEA-COMP:10593"/>
        <dbReference type="Rhea" id="RHEA-COMP:10594"/>
        <dbReference type="ChEBI" id="CHEBI:15378"/>
        <dbReference type="ChEBI" id="CHEBI:29950"/>
        <dbReference type="ChEBI" id="CHEBI:50058"/>
        <dbReference type="ChEBI" id="CHEBI:57540"/>
        <dbReference type="ChEBI" id="CHEBI:57945"/>
        <dbReference type="EC" id="1.8.1.8"/>
    </reaction>
</comment>
<keyword evidence="3" id="KW-0560">Oxidoreductase</keyword>
<comment type="caution">
    <text evidence="8">The sequence shown here is derived from an EMBL/GenBank/DDBJ whole genome shotgun (WGS) entry which is preliminary data.</text>
</comment>
<feature type="domain" description="Thioredoxin-like fold" evidence="7">
    <location>
        <begin position="28"/>
        <end position="120"/>
    </location>
</feature>
<evidence type="ECO:0000259" key="7">
    <source>
        <dbReference type="Pfam" id="PF13905"/>
    </source>
</evidence>
<dbReference type="OrthoDB" id="409136at2759"/>
<keyword evidence="2" id="KW-0677">Repeat</keyword>
<evidence type="ECO:0000313" key="9">
    <source>
        <dbReference type="Proteomes" id="UP000479710"/>
    </source>
</evidence>
<name>A0A6G1EDF5_9ORYZ</name>
<dbReference type="InterPro" id="IPR052259">
    <property type="entry name" value="Nucleoredoxin-like"/>
</dbReference>
<reference evidence="8 9" key="1">
    <citation type="submission" date="2019-11" db="EMBL/GenBank/DDBJ databases">
        <title>Whole genome sequence of Oryza granulata.</title>
        <authorList>
            <person name="Li W."/>
        </authorList>
    </citation>
    <scope>NUCLEOTIDE SEQUENCE [LARGE SCALE GENOMIC DNA]</scope>
    <source>
        <strain evidence="9">cv. Menghai</strain>
        <tissue evidence="8">Leaf</tissue>
    </source>
</reference>
<protein>
    <recommendedName>
        <fullName evidence="1">protein-disulfide reductase</fullName>
        <ecNumber evidence="1">1.8.1.8</ecNumber>
    </recommendedName>
</protein>
<sequence>MHSVLGSPTRDYLISNKGDKVPISDLEGKYVGLCIVVNGYGPVVQFTSLLAKIYEKLKEVEEKFEIVAVSLDNDEESFNESFVGMPWLAIPQGDKMCEKLARYFELRGLPTLVLIGPDGKTLNKNVADIIDEHGPDAWEGFPFSAEKLEILAEKAKAK</sequence>
<keyword evidence="9" id="KW-1185">Reference proteome</keyword>
<evidence type="ECO:0000256" key="2">
    <source>
        <dbReference type="ARBA" id="ARBA00022737"/>
    </source>
</evidence>
<keyword evidence="4" id="KW-0520">NAD</keyword>
<dbReference type="InterPro" id="IPR036249">
    <property type="entry name" value="Thioredoxin-like_sf"/>
</dbReference>
<dbReference type="Gene3D" id="3.40.30.10">
    <property type="entry name" value="Glutaredoxin"/>
    <property type="match status" value="1"/>
</dbReference>
<dbReference type="InterPro" id="IPR012336">
    <property type="entry name" value="Thioredoxin-like_fold"/>
</dbReference>
<organism evidence="8 9">
    <name type="scientific">Oryza meyeriana var. granulata</name>
    <dbReference type="NCBI Taxonomy" id="110450"/>
    <lineage>
        <taxon>Eukaryota</taxon>
        <taxon>Viridiplantae</taxon>
        <taxon>Streptophyta</taxon>
        <taxon>Embryophyta</taxon>
        <taxon>Tracheophyta</taxon>
        <taxon>Spermatophyta</taxon>
        <taxon>Magnoliopsida</taxon>
        <taxon>Liliopsida</taxon>
        <taxon>Poales</taxon>
        <taxon>Poaceae</taxon>
        <taxon>BOP clade</taxon>
        <taxon>Oryzoideae</taxon>
        <taxon>Oryzeae</taxon>
        <taxon>Oryzinae</taxon>
        <taxon>Oryza</taxon>
        <taxon>Oryza meyeriana</taxon>
    </lineage>
</organism>
<dbReference type="GO" id="GO:0047134">
    <property type="term" value="F:protein-disulfide reductase [NAD(P)H] activity"/>
    <property type="evidence" value="ECO:0007669"/>
    <property type="project" value="UniProtKB-EC"/>
</dbReference>
<dbReference type="PANTHER" id="PTHR13871">
    <property type="entry name" value="THIOREDOXIN"/>
    <property type="match status" value="1"/>
</dbReference>
<evidence type="ECO:0000256" key="1">
    <source>
        <dbReference type="ARBA" id="ARBA00012612"/>
    </source>
</evidence>
<evidence type="ECO:0000256" key="4">
    <source>
        <dbReference type="ARBA" id="ARBA00023027"/>
    </source>
</evidence>
<dbReference type="EC" id="1.8.1.8" evidence="1"/>
<dbReference type="SUPFAM" id="SSF52833">
    <property type="entry name" value="Thioredoxin-like"/>
    <property type="match status" value="1"/>
</dbReference>
<evidence type="ECO:0000256" key="5">
    <source>
        <dbReference type="ARBA" id="ARBA00047388"/>
    </source>
</evidence>
<accession>A0A6G1EDF5</accession>
<comment type="catalytic activity">
    <reaction evidence="6">
        <text>[protein]-dithiol + NADP(+) = [protein]-disulfide + NADPH + H(+)</text>
        <dbReference type="Rhea" id="RHEA:18753"/>
        <dbReference type="Rhea" id="RHEA-COMP:10593"/>
        <dbReference type="Rhea" id="RHEA-COMP:10594"/>
        <dbReference type="ChEBI" id="CHEBI:15378"/>
        <dbReference type="ChEBI" id="CHEBI:29950"/>
        <dbReference type="ChEBI" id="CHEBI:50058"/>
        <dbReference type="ChEBI" id="CHEBI:57783"/>
        <dbReference type="ChEBI" id="CHEBI:58349"/>
        <dbReference type="EC" id="1.8.1.8"/>
    </reaction>
</comment>
<proteinExistence type="predicted"/>
<dbReference type="AlphaFoldDB" id="A0A6G1EDF5"/>